<evidence type="ECO:0000313" key="3">
    <source>
        <dbReference type="EMBL" id="NHC15368.1"/>
    </source>
</evidence>
<organism evidence="3 4">
    <name type="scientific">Motilibacter deserti</name>
    <dbReference type="NCBI Taxonomy" id="2714956"/>
    <lineage>
        <taxon>Bacteria</taxon>
        <taxon>Bacillati</taxon>
        <taxon>Actinomycetota</taxon>
        <taxon>Actinomycetes</taxon>
        <taxon>Motilibacterales</taxon>
        <taxon>Motilibacteraceae</taxon>
        <taxon>Motilibacter</taxon>
    </lineage>
</organism>
<evidence type="ECO:0000259" key="2">
    <source>
        <dbReference type="Pfam" id="PF11706"/>
    </source>
</evidence>
<comment type="caution">
    <text evidence="3">The sequence shown here is derived from an EMBL/GenBank/DDBJ whole genome shotgun (WGS) entry which is preliminary data.</text>
</comment>
<dbReference type="InterPro" id="IPR021005">
    <property type="entry name" value="Znf_CGNR"/>
</dbReference>
<feature type="region of interest" description="Disordered" evidence="1">
    <location>
        <begin position="147"/>
        <end position="177"/>
    </location>
</feature>
<evidence type="ECO:0000256" key="1">
    <source>
        <dbReference type="SAM" id="MobiDB-lite"/>
    </source>
</evidence>
<dbReference type="PANTHER" id="PTHR35525:SF3">
    <property type="entry name" value="BLL6575 PROTEIN"/>
    <property type="match status" value="1"/>
</dbReference>
<dbReference type="InterPro" id="IPR023286">
    <property type="entry name" value="ABATE_dom_sf"/>
</dbReference>
<sequence>MAAAALPDLLDDERAAQSWIDLSLGAWGKQAVRTPPTVTVSGRDLPALRELRNRLRQWLAGNHDDARELTLEASVSLDGGQLSHTPRGRGGGAVVSLVLLETLLASHTGSLARLKTCANPACGAAFYDLSRNSSRVWHDMKTCGNTMNLRASRNRRRASPEPPNPSDPDTGPADPLN</sequence>
<proteinExistence type="predicted"/>
<dbReference type="EMBL" id="JAANNP010000026">
    <property type="protein sequence ID" value="NHC15368.1"/>
    <property type="molecule type" value="Genomic_DNA"/>
</dbReference>
<name>A0ABX0GXS1_9ACTN</name>
<keyword evidence="4" id="KW-1185">Reference proteome</keyword>
<dbReference type="InterPro" id="IPR010852">
    <property type="entry name" value="ABATE"/>
</dbReference>
<evidence type="ECO:0000313" key="4">
    <source>
        <dbReference type="Proteomes" id="UP000800981"/>
    </source>
</evidence>
<dbReference type="Pfam" id="PF11706">
    <property type="entry name" value="zf-CGNR"/>
    <property type="match status" value="1"/>
</dbReference>
<dbReference type="Proteomes" id="UP000800981">
    <property type="component" value="Unassembled WGS sequence"/>
</dbReference>
<gene>
    <name evidence="3" type="ORF">G9H71_16425</name>
</gene>
<feature type="domain" description="Zinc finger CGNR" evidence="2">
    <location>
        <begin position="113"/>
        <end position="156"/>
    </location>
</feature>
<protein>
    <submittedName>
        <fullName evidence="3">CGNR zinc finger domain-containing protein</fullName>
    </submittedName>
</protein>
<reference evidence="3 4" key="1">
    <citation type="submission" date="2020-03" db="EMBL/GenBank/DDBJ databases">
        <title>Two novel Motilibacter sp.</title>
        <authorList>
            <person name="Liu S."/>
        </authorList>
    </citation>
    <scope>NUCLEOTIDE SEQUENCE [LARGE SCALE GENOMIC DNA]</scope>
    <source>
        <strain evidence="3 4">E257</strain>
    </source>
</reference>
<accession>A0ABX0GXS1</accession>
<dbReference type="SUPFAM" id="SSF160904">
    <property type="entry name" value="Jann2411-like"/>
    <property type="match status" value="1"/>
</dbReference>
<dbReference type="Gene3D" id="1.10.3300.10">
    <property type="entry name" value="Jann2411-like domain"/>
    <property type="match status" value="1"/>
</dbReference>
<dbReference type="PANTHER" id="PTHR35525">
    <property type="entry name" value="BLL6575 PROTEIN"/>
    <property type="match status" value="1"/>
</dbReference>